<protein>
    <submittedName>
        <fullName evidence="1">Uncharacterized protein</fullName>
    </submittedName>
</protein>
<dbReference type="EMBL" id="JZWV01000699">
    <property type="protein sequence ID" value="KJY28832.1"/>
    <property type="molecule type" value="Genomic_DNA"/>
</dbReference>
<dbReference type="Proteomes" id="UP000033551">
    <property type="component" value="Unassembled WGS sequence"/>
</dbReference>
<organism evidence="1 2">
    <name type="scientific">Streptomyces katrae</name>
    <dbReference type="NCBI Taxonomy" id="68223"/>
    <lineage>
        <taxon>Bacteria</taxon>
        <taxon>Bacillati</taxon>
        <taxon>Actinomycetota</taxon>
        <taxon>Actinomycetes</taxon>
        <taxon>Kitasatosporales</taxon>
        <taxon>Streptomycetaceae</taxon>
        <taxon>Streptomyces</taxon>
    </lineage>
</organism>
<proteinExistence type="predicted"/>
<dbReference type="OrthoDB" id="4279527at2"/>
<accession>A0A0F4J3A2</accession>
<evidence type="ECO:0000313" key="1">
    <source>
        <dbReference type="EMBL" id="KJY28832.1"/>
    </source>
</evidence>
<dbReference type="AlphaFoldDB" id="A0A0F4J3A2"/>
<sequence>MSASTPSEEPVIASITGFQWSSEESVAYEAAIEAINGAVGAYTARIHAERSKAAPDGELVGLWRERRGELAKVREQLDPADHEQIAEVRRRYAALTRQLMED</sequence>
<comment type="caution">
    <text evidence="1">The sequence shown here is derived from an EMBL/GenBank/DDBJ whole genome shotgun (WGS) entry which is preliminary data.</text>
</comment>
<name>A0A0F4J3A2_9ACTN</name>
<keyword evidence="2" id="KW-1185">Reference proteome</keyword>
<evidence type="ECO:0000313" key="2">
    <source>
        <dbReference type="Proteomes" id="UP000033551"/>
    </source>
</evidence>
<reference evidence="1 2" key="1">
    <citation type="submission" date="2015-02" db="EMBL/GenBank/DDBJ databases">
        <authorList>
            <person name="Ju K.-S."/>
            <person name="Doroghazi J.R."/>
            <person name="Metcalf W."/>
        </authorList>
    </citation>
    <scope>NUCLEOTIDE SEQUENCE [LARGE SCALE GENOMIC DNA]</scope>
    <source>
        <strain evidence="1 2">NRRL ISP-5550</strain>
    </source>
</reference>
<gene>
    <name evidence="1" type="ORF">VR44_24410</name>
</gene>
<dbReference type="PATRIC" id="fig|68223.7.peg.870"/>